<evidence type="ECO:0000256" key="2">
    <source>
        <dbReference type="ARBA" id="ARBA00022803"/>
    </source>
</evidence>
<evidence type="ECO:0000256" key="1">
    <source>
        <dbReference type="ARBA" id="ARBA00022737"/>
    </source>
</evidence>
<keyword evidence="1" id="KW-0677">Repeat</keyword>
<reference evidence="5" key="1">
    <citation type="journal article" date="2018" name="Algal Res.">
        <title>Characterization of plant carbon substrate utilization by Auxenochlorella protothecoides.</title>
        <authorList>
            <person name="Vogler B.W."/>
            <person name="Starkenburg S.R."/>
            <person name="Sudasinghe N."/>
            <person name="Schambach J.Y."/>
            <person name="Rollin J.A."/>
            <person name="Pattathil S."/>
            <person name="Barry A.N."/>
        </authorList>
    </citation>
    <scope>NUCLEOTIDE SEQUENCE [LARGE SCALE GENOMIC DNA]</scope>
    <source>
        <strain evidence="5">UTEX 25</strain>
    </source>
</reference>
<evidence type="ECO:0000256" key="3">
    <source>
        <dbReference type="SAM" id="MobiDB-lite"/>
    </source>
</evidence>
<evidence type="ECO:0000313" key="5">
    <source>
        <dbReference type="Proteomes" id="UP000279271"/>
    </source>
</evidence>
<keyword evidence="2" id="KW-0802">TPR repeat</keyword>
<dbReference type="AlphaFoldDB" id="A0A3M7KZT5"/>
<feature type="region of interest" description="Disordered" evidence="3">
    <location>
        <begin position="108"/>
        <end position="147"/>
    </location>
</feature>
<dbReference type="InterPro" id="IPR011990">
    <property type="entry name" value="TPR-like_helical_dom_sf"/>
</dbReference>
<dbReference type="GO" id="GO:0051879">
    <property type="term" value="F:Hsp90 protein binding"/>
    <property type="evidence" value="ECO:0007669"/>
    <property type="project" value="TreeGrafter"/>
</dbReference>
<dbReference type="InterPro" id="IPR019734">
    <property type="entry name" value="TPR_rpt"/>
</dbReference>
<accession>A0A3M7KZT5</accession>
<protein>
    <submittedName>
        <fullName evidence="4">Uncharacterized protein</fullName>
    </submittedName>
</protein>
<dbReference type="PANTHER" id="PTHR22904:SF523">
    <property type="entry name" value="STRESS-INDUCED-PHOSPHOPROTEIN 1"/>
    <property type="match status" value="1"/>
</dbReference>
<dbReference type="Proteomes" id="UP000279271">
    <property type="component" value="Unassembled WGS sequence"/>
</dbReference>
<sequence>MGDATVSYKVRGNEEYAKRNFLKAAALYTHGLQADPKNATLYSNRSAALLNLNKVTKALADAEACISLRPDWDKGYFRKGLALEAAGKGQEDGEEDFSAVDAVADPLAEDPSLPSLSTPVDEAGGEGAGTSSRLGRPPQQRPGPLPAALKKGRLLDHEGQAVAPSIVPDHVRHPERYMRYTFDQEIQVGGGVAQLAESATTQVSGKRSEEGLQSAWYLYR</sequence>
<name>A0A3M7KZT5_AUXPR</name>
<comment type="caution">
    <text evidence="4">The sequence shown here is derived from an EMBL/GenBank/DDBJ whole genome shotgun (WGS) entry which is preliminary data.</text>
</comment>
<proteinExistence type="predicted"/>
<organism evidence="4 5">
    <name type="scientific">Auxenochlorella protothecoides</name>
    <name type="common">Green microalga</name>
    <name type="synonym">Chlorella protothecoides</name>
    <dbReference type="NCBI Taxonomy" id="3075"/>
    <lineage>
        <taxon>Eukaryota</taxon>
        <taxon>Viridiplantae</taxon>
        <taxon>Chlorophyta</taxon>
        <taxon>core chlorophytes</taxon>
        <taxon>Trebouxiophyceae</taxon>
        <taxon>Chlorellales</taxon>
        <taxon>Chlorellaceae</taxon>
        <taxon>Auxenochlorella</taxon>
    </lineage>
</organism>
<dbReference type="PANTHER" id="PTHR22904">
    <property type="entry name" value="TPR REPEAT CONTAINING PROTEIN"/>
    <property type="match status" value="1"/>
</dbReference>
<evidence type="ECO:0000313" key="4">
    <source>
        <dbReference type="EMBL" id="RMZ55320.1"/>
    </source>
</evidence>
<dbReference type="SUPFAM" id="SSF48452">
    <property type="entry name" value="TPR-like"/>
    <property type="match status" value="1"/>
</dbReference>
<dbReference type="EMBL" id="QOKY01000166">
    <property type="protein sequence ID" value="RMZ55320.1"/>
    <property type="molecule type" value="Genomic_DNA"/>
</dbReference>
<gene>
    <name evidence="4" type="ORF">APUTEX25_003458</name>
</gene>
<dbReference type="SMART" id="SM00028">
    <property type="entry name" value="TPR"/>
    <property type="match status" value="2"/>
</dbReference>
<dbReference type="Gene3D" id="1.25.40.10">
    <property type="entry name" value="Tetratricopeptide repeat domain"/>
    <property type="match status" value="1"/>
</dbReference>